<dbReference type="InterPro" id="IPR001943">
    <property type="entry name" value="UVR_dom"/>
</dbReference>
<dbReference type="GO" id="GO:0046870">
    <property type="term" value="F:cadmium ion binding"/>
    <property type="evidence" value="ECO:0007669"/>
    <property type="project" value="TreeGrafter"/>
</dbReference>
<dbReference type="OrthoDB" id="9788704at2"/>
<sequence>MLCEECGKNPATVHFKKVINGNVTEMHLCEECAKKKKEFDTSFSIHNFLTGLLDDIQEGPVKVDYIQATKCDKCGMTYGKFRQTGRFGCNHCYEAFKEKLTPLFKNIHGHEEHIGKVPKKAGGVIRIRKEIQKLKNQLNIAVKNEQFEKAAELRDRIKELEAEIEG</sequence>
<reference evidence="3 4" key="1">
    <citation type="journal article" date="2015" name="Geomicrobiol. J.">
        <title>Caldisalinibacter kiritimatiensis gen. nov., sp. nov., a moderately thermohalophilic thiosulfate-reducing bacterium from a hypersaline microbial mat.</title>
        <authorList>
            <person name="Ben Hania W."/>
            <person name="Joseph M."/>
            <person name="Fiebig A."/>
            <person name="Bunk B."/>
            <person name="Klenk H.-P."/>
            <person name="Fardeau M.-L."/>
            <person name="Spring S."/>
        </authorList>
    </citation>
    <scope>NUCLEOTIDE SEQUENCE [LARGE SCALE GENOMIC DNA]</scope>
    <source>
        <strain evidence="3 4">L21-TH-D2</strain>
    </source>
</reference>
<dbReference type="AlphaFoldDB" id="R1AU15"/>
<dbReference type="Proteomes" id="UP000013378">
    <property type="component" value="Unassembled WGS sequence"/>
</dbReference>
<dbReference type="PANTHER" id="PTHR38430">
    <property type="entry name" value="PROTEIN-ARGININE KINASE ACTIVATOR PROTEIN"/>
    <property type="match status" value="1"/>
</dbReference>
<evidence type="ECO:0000313" key="4">
    <source>
        <dbReference type="Proteomes" id="UP000013378"/>
    </source>
</evidence>
<protein>
    <submittedName>
        <fullName evidence="3">Nucleotide excision repair protein</fullName>
    </submittedName>
</protein>
<evidence type="ECO:0000256" key="1">
    <source>
        <dbReference type="SAM" id="Coils"/>
    </source>
</evidence>
<dbReference type="GO" id="GO:1990169">
    <property type="term" value="P:stress response to copper ion"/>
    <property type="evidence" value="ECO:0007669"/>
    <property type="project" value="TreeGrafter"/>
</dbReference>
<keyword evidence="1" id="KW-0175">Coiled coil</keyword>
<dbReference type="GO" id="GO:0050897">
    <property type="term" value="F:cobalt ion binding"/>
    <property type="evidence" value="ECO:0007669"/>
    <property type="project" value="TreeGrafter"/>
</dbReference>
<evidence type="ECO:0000313" key="3">
    <source>
        <dbReference type="EMBL" id="EOD00643.1"/>
    </source>
</evidence>
<dbReference type="GO" id="GO:0008270">
    <property type="term" value="F:zinc ion binding"/>
    <property type="evidence" value="ECO:0007669"/>
    <property type="project" value="TreeGrafter"/>
</dbReference>
<dbReference type="EMBL" id="ARZA01000131">
    <property type="protein sequence ID" value="EOD00643.1"/>
    <property type="molecule type" value="Genomic_DNA"/>
</dbReference>
<dbReference type="Pfam" id="PF02151">
    <property type="entry name" value="UVR"/>
    <property type="match status" value="1"/>
</dbReference>
<dbReference type="GO" id="GO:0005507">
    <property type="term" value="F:copper ion binding"/>
    <property type="evidence" value="ECO:0007669"/>
    <property type="project" value="TreeGrafter"/>
</dbReference>
<dbReference type="STRING" id="1304284.L21TH_1313"/>
<comment type="caution">
    <text evidence="3">The sequence shown here is derived from an EMBL/GenBank/DDBJ whole genome shotgun (WGS) entry which is preliminary data.</text>
</comment>
<keyword evidence="4" id="KW-1185">Reference proteome</keyword>
<accession>R1AU15</accession>
<dbReference type="GO" id="GO:1990170">
    <property type="term" value="P:stress response to cadmium ion"/>
    <property type="evidence" value="ECO:0007669"/>
    <property type="project" value="TreeGrafter"/>
</dbReference>
<dbReference type="PIRSF" id="PIRSF015034">
    <property type="entry name" value="YacH"/>
    <property type="match status" value="1"/>
</dbReference>
<dbReference type="RefSeq" id="WP_006312161.1">
    <property type="nucleotide sequence ID" value="NZ_ARZA01000131.1"/>
</dbReference>
<dbReference type="eggNOG" id="COG3880">
    <property type="taxonomic scope" value="Bacteria"/>
</dbReference>
<dbReference type="PANTHER" id="PTHR38430:SF1">
    <property type="entry name" value="PROTEIN-ARGININE KINASE ACTIVATOR PROTEIN"/>
    <property type="match status" value="1"/>
</dbReference>
<feature type="coiled-coil region" evidence="1">
    <location>
        <begin position="124"/>
        <end position="163"/>
    </location>
</feature>
<organism evidence="3 4">
    <name type="scientific">Caldisalinibacter kiritimatiensis</name>
    <dbReference type="NCBI Taxonomy" id="1304284"/>
    <lineage>
        <taxon>Bacteria</taxon>
        <taxon>Bacillati</taxon>
        <taxon>Bacillota</taxon>
        <taxon>Tissierellia</taxon>
        <taxon>Tissierellales</taxon>
        <taxon>Thermohalobacteraceae</taxon>
        <taxon>Caldisalinibacter</taxon>
    </lineage>
</organism>
<dbReference type="SUPFAM" id="SSF46600">
    <property type="entry name" value="C-terminal UvrC-binding domain of UvrB"/>
    <property type="match status" value="1"/>
</dbReference>
<dbReference type="Gene3D" id="4.10.860.10">
    <property type="entry name" value="UVR domain"/>
    <property type="match status" value="1"/>
</dbReference>
<name>R1AU15_9FIRM</name>
<dbReference type="PROSITE" id="PS50151">
    <property type="entry name" value="UVR"/>
    <property type="match status" value="1"/>
</dbReference>
<proteinExistence type="predicted"/>
<feature type="domain" description="UVR" evidence="2">
    <location>
        <begin position="128"/>
        <end position="163"/>
    </location>
</feature>
<evidence type="ECO:0000259" key="2">
    <source>
        <dbReference type="PROSITE" id="PS50151"/>
    </source>
</evidence>
<dbReference type="InterPro" id="IPR036876">
    <property type="entry name" value="UVR_dom_sf"/>
</dbReference>
<gene>
    <name evidence="3" type="ORF">L21TH_1313</name>
</gene>
<dbReference type="InterPro" id="IPR025542">
    <property type="entry name" value="YacH"/>
</dbReference>